<evidence type="ECO:0000313" key="8">
    <source>
        <dbReference type="Proteomes" id="UP001227162"/>
    </source>
</evidence>
<protein>
    <submittedName>
        <fullName evidence="7">Efflux RND transporter periplasmic adaptor subunit</fullName>
    </submittedName>
</protein>
<dbReference type="InterPro" id="IPR050465">
    <property type="entry name" value="UPF0194_transport"/>
</dbReference>
<dbReference type="Gene3D" id="1.10.287.470">
    <property type="entry name" value="Helix hairpin bin"/>
    <property type="match status" value="1"/>
</dbReference>
<dbReference type="InterPro" id="IPR006143">
    <property type="entry name" value="RND_pump_MFP"/>
</dbReference>
<comment type="similarity">
    <text evidence="2">Belongs to the membrane fusion protein (MFP) (TC 8.A.1) family.</text>
</comment>
<keyword evidence="3" id="KW-0175">Coiled coil</keyword>
<dbReference type="Gene3D" id="2.40.50.100">
    <property type="match status" value="1"/>
</dbReference>
<dbReference type="Pfam" id="PF25917">
    <property type="entry name" value="BSH_RND"/>
    <property type="match status" value="1"/>
</dbReference>
<comment type="subcellular location">
    <subcellularLocation>
        <location evidence="1">Cell envelope</location>
    </subcellularLocation>
</comment>
<dbReference type="GO" id="GO:0022857">
    <property type="term" value="F:transmembrane transporter activity"/>
    <property type="evidence" value="ECO:0007669"/>
    <property type="project" value="InterPro"/>
</dbReference>
<feature type="transmembrane region" description="Helical" evidence="4">
    <location>
        <begin position="21"/>
        <end position="40"/>
    </location>
</feature>
<gene>
    <name evidence="7" type="ORF">NOI20_13370</name>
</gene>
<evidence type="ECO:0000256" key="1">
    <source>
        <dbReference type="ARBA" id="ARBA00004196"/>
    </source>
</evidence>
<evidence type="ECO:0000259" key="6">
    <source>
        <dbReference type="Pfam" id="PF25954"/>
    </source>
</evidence>
<evidence type="ECO:0000313" key="7">
    <source>
        <dbReference type="EMBL" id="MDQ2095107.1"/>
    </source>
</evidence>
<sequence>MVADNEDISAKIGLKKTRRVPWLWIGLVVVALGAGATYYLSQSGSAAKKQAFVTEPVTRMDMIVTVSAVGTIEPTDMFDISSELSGTISEVLVDYNDTVKVGDVMARLDTTKLEAERAVKQASYENAIAGVAMARATLEESRKTYQRGLELKARGVESETTFFAQEAAYTRAQADLQAALASQRVAKANLAYVDVDLAKSCICSPVNGIVLDRDIDPGQIVAASLSAPTLFTVAEDLTRMELQVYVDEADIGMVAVGQEATFTVDAYDERSFPARILQVRFASETVDGVVSYKAILSVENEDLLLRPGMTASADIVVAAVENALVVPSAALRYAPAAAEGTGGAGGGSGLIGMVMPRPPSGGDAKGNTSGKAVYVLRNGVAERVPVTVGESDGTKTVITSGELSESDLVITDEFDAS</sequence>
<dbReference type="NCBIfam" id="TIGR01730">
    <property type="entry name" value="RND_mfp"/>
    <property type="match status" value="1"/>
</dbReference>
<dbReference type="GO" id="GO:0016020">
    <property type="term" value="C:membrane"/>
    <property type="evidence" value="ECO:0007669"/>
    <property type="project" value="InterPro"/>
</dbReference>
<accession>A0AAJ1X806</accession>
<evidence type="ECO:0000256" key="2">
    <source>
        <dbReference type="ARBA" id="ARBA00009477"/>
    </source>
</evidence>
<dbReference type="RefSeq" id="WP_317626708.1">
    <property type="nucleotide sequence ID" value="NZ_JANFFA010000003.1"/>
</dbReference>
<feature type="domain" description="CusB-like beta-barrel" evidence="6">
    <location>
        <begin position="242"/>
        <end position="315"/>
    </location>
</feature>
<dbReference type="InterPro" id="IPR058792">
    <property type="entry name" value="Beta-barrel_RND_2"/>
</dbReference>
<keyword evidence="8" id="KW-1185">Reference proteome</keyword>
<feature type="domain" description="Multidrug resistance protein MdtA-like barrel-sandwich hybrid" evidence="5">
    <location>
        <begin position="79"/>
        <end position="229"/>
    </location>
</feature>
<name>A0AAJ1X806_9RHOB</name>
<dbReference type="PANTHER" id="PTHR32347">
    <property type="entry name" value="EFFLUX SYSTEM COMPONENT YKNX-RELATED"/>
    <property type="match status" value="1"/>
</dbReference>
<dbReference type="AlphaFoldDB" id="A0AAJ1X806"/>
<dbReference type="InterPro" id="IPR058625">
    <property type="entry name" value="MdtA-like_BSH"/>
</dbReference>
<dbReference type="SUPFAM" id="SSF111369">
    <property type="entry name" value="HlyD-like secretion proteins"/>
    <property type="match status" value="1"/>
</dbReference>
<proteinExistence type="inferred from homology"/>
<evidence type="ECO:0000259" key="5">
    <source>
        <dbReference type="Pfam" id="PF25917"/>
    </source>
</evidence>
<reference evidence="7" key="1">
    <citation type="submission" date="2022-07" db="EMBL/GenBank/DDBJ databases">
        <authorList>
            <person name="Otstavnykh N."/>
            <person name="Isaeva M."/>
            <person name="Bystritskaya E."/>
        </authorList>
    </citation>
    <scope>NUCLEOTIDE SEQUENCE</scope>
    <source>
        <strain evidence="7">10Alg 79</strain>
    </source>
</reference>
<organism evidence="7 8">
    <name type="scientific">Rhodalgimonas zhirmunskyi</name>
    <dbReference type="NCBI Taxonomy" id="2964767"/>
    <lineage>
        <taxon>Bacteria</taxon>
        <taxon>Pseudomonadati</taxon>
        <taxon>Pseudomonadota</taxon>
        <taxon>Alphaproteobacteria</taxon>
        <taxon>Rhodobacterales</taxon>
        <taxon>Roseobacteraceae</taxon>
        <taxon>Rhodalgimonas</taxon>
    </lineage>
</organism>
<dbReference type="PANTHER" id="PTHR32347:SF14">
    <property type="entry name" value="EFFLUX SYSTEM COMPONENT YKNX-RELATED"/>
    <property type="match status" value="1"/>
</dbReference>
<keyword evidence="4" id="KW-0472">Membrane</keyword>
<dbReference type="Proteomes" id="UP001227162">
    <property type="component" value="Unassembled WGS sequence"/>
</dbReference>
<keyword evidence="4" id="KW-1133">Transmembrane helix</keyword>
<reference evidence="7" key="2">
    <citation type="submission" date="2023-04" db="EMBL/GenBank/DDBJ databases">
        <title>'Rhodoalgimonas zhirmunskyi' gen. nov., isolated from a red alga.</title>
        <authorList>
            <person name="Nedashkovskaya O.I."/>
            <person name="Otstavnykh N.Y."/>
            <person name="Bystritskaya E.P."/>
            <person name="Balabanova L.A."/>
            <person name="Isaeva M.P."/>
        </authorList>
    </citation>
    <scope>NUCLEOTIDE SEQUENCE</scope>
    <source>
        <strain evidence="7">10Alg 79</strain>
    </source>
</reference>
<dbReference type="EMBL" id="JANFFA010000003">
    <property type="protein sequence ID" value="MDQ2095107.1"/>
    <property type="molecule type" value="Genomic_DNA"/>
</dbReference>
<evidence type="ECO:0000256" key="3">
    <source>
        <dbReference type="ARBA" id="ARBA00023054"/>
    </source>
</evidence>
<dbReference type="GO" id="GO:0030313">
    <property type="term" value="C:cell envelope"/>
    <property type="evidence" value="ECO:0007669"/>
    <property type="project" value="UniProtKB-SubCell"/>
</dbReference>
<comment type="caution">
    <text evidence="7">The sequence shown here is derived from an EMBL/GenBank/DDBJ whole genome shotgun (WGS) entry which is preliminary data.</text>
</comment>
<dbReference type="Gene3D" id="2.40.30.170">
    <property type="match status" value="1"/>
</dbReference>
<evidence type="ECO:0000256" key="4">
    <source>
        <dbReference type="SAM" id="Phobius"/>
    </source>
</evidence>
<dbReference type="Pfam" id="PF25954">
    <property type="entry name" value="Beta-barrel_RND_2"/>
    <property type="match status" value="1"/>
</dbReference>
<keyword evidence="4" id="KW-0812">Transmembrane</keyword>